<gene>
    <name evidence="3" type="ORF">MHBO_004346</name>
</gene>
<protein>
    <recommendedName>
        <fullName evidence="2">Protein kinase domain-containing protein</fullName>
    </recommendedName>
</protein>
<dbReference type="PANTHER" id="PTHR13902">
    <property type="entry name" value="SERINE/THREONINE-PROTEIN KINASE WNK WITH NO LYSINE -RELATED"/>
    <property type="match status" value="1"/>
</dbReference>
<evidence type="ECO:0000313" key="4">
    <source>
        <dbReference type="Proteomes" id="UP001439008"/>
    </source>
</evidence>
<dbReference type="PROSITE" id="PS50011">
    <property type="entry name" value="PROTEIN_KINASE_DOM"/>
    <property type="match status" value="1"/>
</dbReference>
<proteinExistence type="predicted"/>
<evidence type="ECO:0000256" key="1">
    <source>
        <dbReference type="SAM" id="MobiDB-lite"/>
    </source>
</evidence>
<evidence type="ECO:0000313" key="3">
    <source>
        <dbReference type="EMBL" id="MES1922820.1"/>
    </source>
</evidence>
<dbReference type="InterPro" id="IPR011009">
    <property type="entry name" value="Kinase-like_dom_sf"/>
</dbReference>
<dbReference type="EMBL" id="JBDODL010003812">
    <property type="protein sequence ID" value="MES1922820.1"/>
    <property type="molecule type" value="Genomic_DNA"/>
</dbReference>
<accession>A0ABV2AT22</accession>
<feature type="compositionally biased region" description="Polar residues" evidence="1">
    <location>
        <begin position="127"/>
        <end position="142"/>
    </location>
</feature>
<keyword evidence="4" id="KW-1185">Reference proteome</keyword>
<dbReference type="Proteomes" id="UP001439008">
    <property type="component" value="Unassembled WGS sequence"/>
</dbReference>
<sequence>FGMCVLELCTNHYPYEECINPAQIYKKVVNGNKPKILSKILDLKTKNFIDQCLASESHRLSSIELSKHPFLKFEASSDMFAVKMAKNKSIEIENNKDIDIKNYEYKENQNETKNTHLKFYDENIKQNEVSNNPETQYSQTKSKNNDENNEFIYNSKNNSIEIKNAKKHLNEENNSLKTFLPKSKDKKIKLQHNNIFKSEINNDYKNNIANSEISLKKISKNIIKVYLQLNYK</sequence>
<feature type="non-terminal residue" evidence="3">
    <location>
        <position position="1"/>
    </location>
</feature>
<feature type="region of interest" description="Disordered" evidence="1">
    <location>
        <begin position="127"/>
        <end position="148"/>
    </location>
</feature>
<name>A0ABV2AT22_9EUKA</name>
<organism evidence="3 4">
    <name type="scientific">Bonamia ostreae</name>
    <dbReference type="NCBI Taxonomy" id="126728"/>
    <lineage>
        <taxon>Eukaryota</taxon>
        <taxon>Sar</taxon>
        <taxon>Rhizaria</taxon>
        <taxon>Endomyxa</taxon>
        <taxon>Ascetosporea</taxon>
        <taxon>Haplosporida</taxon>
        <taxon>Bonamia</taxon>
    </lineage>
</organism>
<feature type="non-terminal residue" evidence="3">
    <location>
        <position position="232"/>
    </location>
</feature>
<comment type="caution">
    <text evidence="3">The sequence shown here is derived from an EMBL/GenBank/DDBJ whole genome shotgun (WGS) entry which is preliminary data.</text>
</comment>
<dbReference type="Gene3D" id="1.10.510.10">
    <property type="entry name" value="Transferase(Phosphotransferase) domain 1"/>
    <property type="match status" value="1"/>
</dbReference>
<dbReference type="InterPro" id="IPR050588">
    <property type="entry name" value="WNK_Ser-Thr_kinase"/>
</dbReference>
<feature type="domain" description="Protein kinase" evidence="2">
    <location>
        <begin position="1"/>
        <end position="71"/>
    </location>
</feature>
<dbReference type="SUPFAM" id="SSF56112">
    <property type="entry name" value="Protein kinase-like (PK-like)"/>
    <property type="match status" value="1"/>
</dbReference>
<dbReference type="InterPro" id="IPR000719">
    <property type="entry name" value="Prot_kinase_dom"/>
</dbReference>
<reference evidence="3 4" key="1">
    <citation type="journal article" date="2024" name="BMC Biol.">
        <title>Comparative genomics of Ascetosporea gives new insight into the evolutionary basis for animal parasitism in Rhizaria.</title>
        <authorList>
            <person name="Hiltunen Thoren M."/>
            <person name="Onut-Brannstrom I."/>
            <person name="Alfjorden A."/>
            <person name="Peckova H."/>
            <person name="Swords F."/>
            <person name="Hooper C."/>
            <person name="Holzer A.S."/>
            <person name="Bass D."/>
            <person name="Burki F."/>
        </authorList>
    </citation>
    <scope>NUCLEOTIDE SEQUENCE [LARGE SCALE GENOMIC DNA]</scope>
    <source>
        <strain evidence="3">20-A016</strain>
    </source>
</reference>
<evidence type="ECO:0000259" key="2">
    <source>
        <dbReference type="PROSITE" id="PS50011"/>
    </source>
</evidence>